<protein>
    <submittedName>
        <fullName evidence="1">Uncharacterized protein</fullName>
    </submittedName>
</protein>
<accession>A0A9E7M9G7</accession>
<keyword evidence="2" id="KW-1185">Reference proteome</keyword>
<sequence length="116" mass="13412">MEVENIQTEDRFMIYNVMGKSIMVETELNKEFRFICPIEECGETIEIQGIIKIVSLEEYKRVLKETLKEHAEFEAIKTLNPTPLIFEGTVNGKKVKLPAESVQSLAKRFIDTFLNL</sequence>
<dbReference type="GeneID" id="72778752"/>
<organism evidence="1 2">
    <name type="scientific">Thermococcus argininiproducens</name>
    <dbReference type="NCBI Taxonomy" id="2866384"/>
    <lineage>
        <taxon>Archaea</taxon>
        <taxon>Methanobacteriati</taxon>
        <taxon>Methanobacteriota</taxon>
        <taxon>Thermococci</taxon>
        <taxon>Thermococcales</taxon>
        <taxon>Thermococcaceae</taxon>
        <taxon>Thermococcus</taxon>
    </lineage>
</organism>
<name>A0A9E7M9G7_9EURY</name>
<evidence type="ECO:0000313" key="1">
    <source>
        <dbReference type="EMBL" id="USG99866.1"/>
    </source>
</evidence>
<dbReference type="EMBL" id="CP080572">
    <property type="protein sequence ID" value="USG99866.1"/>
    <property type="molecule type" value="Genomic_DNA"/>
</dbReference>
<dbReference type="RefSeq" id="WP_251949137.1">
    <property type="nucleotide sequence ID" value="NZ_CP080572.1"/>
</dbReference>
<dbReference type="Proteomes" id="UP001056425">
    <property type="component" value="Chromosome"/>
</dbReference>
<dbReference type="KEGG" id="thei:K1720_10345"/>
<proteinExistence type="predicted"/>
<evidence type="ECO:0000313" key="2">
    <source>
        <dbReference type="Proteomes" id="UP001056425"/>
    </source>
</evidence>
<reference evidence="1 2" key="1">
    <citation type="submission" date="2021-08" db="EMBL/GenBank/DDBJ databases">
        <title>Thermococcus onnuriiensis IOH2.</title>
        <authorList>
            <person name="Park Y.-J."/>
        </authorList>
    </citation>
    <scope>NUCLEOTIDE SEQUENCE [LARGE SCALE GENOMIC DNA]</scope>
    <source>
        <strain evidence="1 2">IOH2</strain>
    </source>
</reference>
<dbReference type="AlphaFoldDB" id="A0A9E7M9G7"/>
<gene>
    <name evidence="1" type="ORF">K1720_10345</name>
</gene>